<keyword evidence="3" id="KW-1133">Transmembrane helix</keyword>
<reference evidence="5 6" key="1">
    <citation type="submission" date="2019-07" db="EMBL/GenBank/DDBJ databases">
        <title>Complete genome sequence of Comamonas sp. NLF 7-7 isolated from livestock.</title>
        <authorList>
            <person name="Kim D.H."/>
            <person name="Kim J.G."/>
        </authorList>
    </citation>
    <scope>NUCLEOTIDE SEQUENCE [LARGE SCALE GENOMIC DNA]</scope>
    <source>
        <strain evidence="5 6">NLF 7-7</strain>
    </source>
</reference>
<feature type="transmembrane region" description="Helical" evidence="3">
    <location>
        <begin position="88"/>
        <end position="107"/>
    </location>
</feature>
<name>A0A5B8RSW8_9BURK</name>
<dbReference type="FunFam" id="3.30.70.270:FF:000001">
    <property type="entry name" value="Diguanylate cyclase domain protein"/>
    <property type="match status" value="1"/>
</dbReference>
<feature type="transmembrane region" description="Helical" evidence="3">
    <location>
        <begin position="197"/>
        <end position="216"/>
    </location>
</feature>
<protein>
    <recommendedName>
        <fullName evidence="1">diguanylate cyclase</fullName>
        <ecNumber evidence="1">2.7.7.65</ecNumber>
    </recommendedName>
</protein>
<keyword evidence="3" id="KW-0812">Transmembrane</keyword>
<feature type="transmembrane region" description="Helical" evidence="3">
    <location>
        <begin position="157"/>
        <end position="176"/>
    </location>
</feature>
<feature type="transmembrane region" description="Helical" evidence="3">
    <location>
        <begin position="246"/>
        <end position="269"/>
    </location>
</feature>
<feature type="transmembrane region" description="Helical" evidence="3">
    <location>
        <begin position="275"/>
        <end position="295"/>
    </location>
</feature>
<dbReference type="OrthoDB" id="9813903at2"/>
<keyword evidence="3" id="KW-0472">Membrane</keyword>
<dbReference type="PANTHER" id="PTHR45138:SF9">
    <property type="entry name" value="DIGUANYLATE CYCLASE DGCM-RELATED"/>
    <property type="match status" value="1"/>
</dbReference>
<dbReference type="EC" id="2.7.7.65" evidence="1"/>
<dbReference type="NCBIfam" id="TIGR00254">
    <property type="entry name" value="GGDEF"/>
    <property type="match status" value="1"/>
</dbReference>
<evidence type="ECO:0000256" key="3">
    <source>
        <dbReference type="SAM" id="Phobius"/>
    </source>
</evidence>
<dbReference type="Pfam" id="PF00990">
    <property type="entry name" value="GGDEF"/>
    <property type="match status" value="1"/>
</dbReference>
<dbReference type="AlphaFoldDB" id="A0A5B8RSW8"/>
<evidence type="ECO:0000256" key="1">
    <source>
        <dbReference type="ARBA" id="ARBA00012528"/>
    </source>
</evidence>
<dbReference type="PANTHER" id="PTHR45138">
    <property type="entry name" value="REGULATORY COMPONENTS OF SENSORY TRANSDUCTION SYSTEM"/>
    <property type="match status" value="1"/>
</dbReference>
<dbReference type="Gene3D" id="3.30.70.270">
    <property type="match status" value="1"/>
</dbReference>
<proteinExistence type="predicted"/>
<evidence type="ECO:0000256" key="2">
    <source>
        <dbReference type="ARBA" id="ARBA00034247"/>
    </source>
</evidence>
<dbReference type="RefSeq" id="WP_146912231.1">
    <property type="nucleotide sequence ID" value="NZ_CP042344.1"/>
</dbReference>
<evidence type="ECO:0000313" key="6">
    <source>
        <dbReference type="Proteomes" id="UP000321199"/>
    </source>
</evidence>
<keyword evidence="6" id="KW-1185">Reference proteome</keyword>
<dbReference type="InterPro" id="IPR000160">
    <property type="entry name" value="GGDEF_dom"/>
</dbReference>
<dbReference type="InterPro" id="IPR050469">
    <property type="entry name" value="Diguanylate_Cyclase"/>
</dbReference>
<gene>
    <name evidence="5" type="ORF">FOZ74_06100</name>
</gene>
<organism evidence="5 6">
    <name type="scientific">Comamonas flocculans</name>
    <dbReference type="NCBI Taxonomy" id="2597701"/>
    <lineage>
        <taxon>Bacteria</taxon>
        <taxon>Pseudomonadati</taxon>
        <taxon>Pseudomonadota</taxon>
        <taxon>Betaproteobacteria</taxon>
        <taxon>Burkholderiales</taxon>
        <taxon>Comamonadaceae</taxon>
        <taxon>Comamonas</taxon>
    </lineage>
</organism>
<dbReference type="GO" id="GO:0052621">
    <property type="term" value="F:diguanylate cyclase activity"/>
    <property type="evidence" value="ECO:0007669"/>
    <property type="project" value="UniProtKB-EC"/>
</dbReference>
<comment type="catalytic activity">
    <reaction evidence="2">
        <text>2 GTP = 3',3'-c-di-GMP + 2 diphosphate</text>
        <dbReference type="Rhea" id="RHEA:24898"/>
        <dbReference type="ChEBI" id="CHEBI:33019"/>
        <dbReference type="ChEBI" id="CHEBI:37565"/>
        <dbReference type="ChEBI" id="CHEBI:58805"/>
        <dbReference type="EC" id="2.7.7.65"/>
    </reaction>
</comment>
<dbReference type="PROSITE" id="PS51257">
    <property type="entry name" value="PROKAR_LIPOPROTEIN"/>
    <property type="match status" value="1"/>
</dbReference>
<dbReference type="CDD" id="cd01949">
    <property type="entry name" value="GGDEF"/>
    <property type="match status" value="1"/>
</dbReference>
<dbReference type="InterPro" id="IPR043128">
    <property type="entry name" value="Rev_trsase/Diguanyl_cyclase"/>
</dbReference>
<evidence type="ECO:0000313" key="5">
    <source>
        <dbReference type="EMBL" id="QEA12636.1"/>
    </source>
</evidence>
<dbReference type="KEGG" id="cof:FOZ74_06100"/>
<feature type="domain" description="GGDEF" evidence="4">
    <location>
        <begin position="337"/>
        <end position="473"/>
    </location>
</feature>
<dbReference type="Proteomes" id="UP000321199">
    <property type="component" value="Chromosome"/>
</dbReference>
<dbReference type="SUPFAM" id="SSF55073">
    <property type="entry name" value="Nucleotide cyclase"/>
    <property type="match status" value="1"/>
</dbReference>
<sequence>MSSQRFLSLSVSAATRDQLVLTAVVFVACVLGILSRPAGYIAVIWPANALLLGLLLRNRALALQPLSWLLAFSAYLVADLVTGSDFGVALSMNLANLLGVAAGWLYFRRQSASMLEFKRQHSVLHLLAGSAVAALASALPGALASGHFFGAPLWPTLQRWFAGELFDMLLILPVLLRAPQGWMWQWRWTLLLKGARAAPRAPLAALLVSIALVHLLQGPGAVGYLVPALVWCAMGYGVWGTALLTLLACTSATALLLAGGVVGFSQTLIHGATSFQVGVGLISLAPLTVSVAHELRARALRKLRFALNHDELTNALSRRTLMERGRRLVQRMAREGGAVAILMADLDHFKRINDSYGHAQGDLVLRHFTALALRNLRAQDLFGRIGGEEFALVLPEASAEQALAVAERIRNQMREHPFGQRDGIPLYVTVSMGLRAAWPVRPDDTLERLLSEADAALYHAKKSGRDQVHCHSPLPAAAVGTA</sequence>
<dbReference type="SMART" id="SM00267">
    <property type="entry name" value="GGDEF"/>
    <property type="match status" value="1"/>
</dbReference>
<dbReference type="EMBL" id="CP042344">
    <property type="protein sequence ID" value="QEA12636.1"/>
    <property type="molecule type" value="Genomic_DNA"/>
</dbReference>
<dbReference type="PROSITE" id="PS50887">
    <property type="entry name" value="GGDEF"/>
    <property type="match status" value="1"/>
</dbReference>
<dbReference type="InterPro" id="IPR029787">
    <property type="entry name" value="Nucleotide_cyclase"/>
</dbReference>
<accession>A0A5B8RSW8</accession>
<evidence type="ECO:0000259" key="4">
    <source>
        <dbReference type="PROSITE" id="PS50887"/>
    </source>
</evidence>
<feature type="transmembrane region" description="Helical" evidence="3">
    <location>
        <begin position="123"/>
        <end position="145"/>
    </location>
</feature>